<keyword evidence="13" id="KW-0539">Nucleus</keyword>
<evidence type="ECO:0000256" key="16">
    <source>
        <dbReference type="SAM" id="MobiDB-lite"/>
    </source>
</evidence>
<evidence type="ECO:0000313" key="18">
    <source>
        <dbReference type="EMBL" id="OWR49570.1"/>
    </source>
</evidence>
<dbReference type="GO" id="GO:0031593">
    <property type="term" value="F:polyubiquitin modification-dependent protein binding"/>
    <property type="evidence" value="ECO:0007669"/>
    <property type="project" value="TreeGrafter"/>
</dbReference>
<dbReference type="FunCoup" id="A0A212F761">
    <property type="interactions" value="599"/>
</dbReference>
<dbReference type="EMBL" id="AGBW02009920">
    <property type="protein sequence ID" value="OWR49570.1"/>
    <property type="molecule type" value="Genomic_DNA"/>
</dbReference>
<dbReference type="InterPro" id="IPR055220">
    <property type="entry name" value="SPRTN_ZBD"/>
</dbReference>
<dbReference type="STRING" id="278856.A0A212F761"/>
<evidence type="ECO:0000256" key="13">
    <source>
        <dbReference type="ARBA" id="ARBA00023242"/>
    </source>
</evidence>
<keyword evidence="8 15" id="KW-0863">Zinc-finger</keyword>
<accession>A0A212F761</accession>
<dbReference type="GO" id="GO:0006508">
    <property type="term" value="P:proteolysis"/>
    <property type="evidence" value="ECO:0007669"/>
    <property type="project" value="UniProtKB-KW"/>
</dbReference>
<keyword evidence="9" id="KW-0378">Hydrolase</keyword>
<evidence type="ECO:0000256" key="15">
    <source>
        <dbReference type="PROSITE-ProRule" id="PRU01256"/>
    </source>
</evidence>
<evidence type="ECO:0000256" key="11">
    <source>
        <dbReference type="ARBA" id="ARBA00023049"/>
    </source>
</evidence>
<feature type="region of interest" description="Disordered" evidence="16">
    <location>
        <begin position="312"/>
        <end position="334"/>
    </location>
</feature>
<keyword evidence="6" id="KW-0479">Metal-binding</keyword>
<protein>
    <recommendedName>
        <fullName evidence="14">Protein with SprT-like domain at the N terminus</fullName>
    </recommendedName>
</protein>
<dbReference type="GO" id="GO:0008270">
    <property type="term" value="F:zinc ion binding"/>
    <property type="evidence" value="ECO:0007669"/>
    <property type="project" value="UniProtKB-KW"/>
</dbReference>
<evidence type="ECO:0000256" key="5">
    <source>
        <dbReference type="ARBA" id="ARBA00022670"/>
    </source>
</evidence>
<dbReference type="InterPro" id="IPR044245">
    <property type="entry name" value="Spartan"/>
</dbReference>
<dbReference type="GO" id="GO:0005694">
    <property type="term" value="C:chromosome"/>
    <property type="evidence" value="ECO:0007669"/>
    <property type="project" value="UniProtKB-SubCell"/>
</dbReference>
<keyword evidence="5" id="KW-0645">Protease</keyword>
<reference evidence="18 19" key="1">
    <citation type="journal article" date="2011" name="Cell">
        <title>The monarch butterfly genome yields insights into long-distance migration.</title>
        <authorList>
            <person name="Zhan S."/>
            <person name="Merlin C."/>
            <person name="Boore J.L."/>
            <person name="Reppert S.M."/>
        </authorList>
    </citation>
    <scope>NUCLEOTIDE SEQUENCE [LARGE SCALE GENOMIC DNA]</scope>
    <source>
        <strain evidence="18">F-2</strain>
    </source>
</reference>
<comment type="caution">
    <text evidence="18">The sequence shown here is derived from an EMBL/GenBank/DDBJ whole genome shotgun (WGS) entry which is preliminary data.</text>
</comment>
<dbReference type="eggNOG" id="KOG3931">
    <property type="taxonomic scope" value="Eukaryota"/>
</dbReference>
<dbReference type="AlphaFoldDB" id="A0A212F761"/>
<dbReference type="PROSITE" id="PS51908">
    <property type="entry name" value="ZF_UBZ4"/>
    <property type="match status" value="1"/>
</dbReference>
<evidence type="ECO:0000256" key="4">
    <source>
        <dbReference type="ARBA" id="ARBA00022454"/>
    </source>
</evidence>
<proteinExistence type="inferred from homology"/>
<evidence type="ECO:0000256" key="6">
    <source>
        <dbReference type="ARBA" id="ARBA00022723"/>
    </source>
</evidence>
<keyword evidence="19" id="KW-1185">Reference proteome</keyword>
<gene>
    <name evidence="18" type="ORF">KGM_202831</name>
</gene>
<evidence type="ECO:0000256" key="1">
    <source>
        <dbReference type="ARBA" id="ARBA00004123"/>
    </source>
</evidence>
<dbReference type="GO" id="GO:0005634">
    <property type="term" value="C:nucleus"/>
    <property type="evidence" value="ECO:0007669"/>
    <property type="project" value="UniProtKB-SubCell"/>
</dbReference>
<dbReference type="SMART" id="SM00731">
    <property type="entry name" value="SprT"/>
    <property type="match status" value="1"/>
</dbReference>
<dbReference type="Pfam" id="PF22934">
    <property type="entry name" value="SPRTN_ZBD"/>
    <property type="match status" value="1"/>
</dbReference>
<dbReference type="Gene3D" id="3.30.160.60">
    <property type="entry name" value="Classic Zinc Finger"/>
    <property type="match status" value="2"/>
</dbReference>
<dbReference type="GO" id="GO:0006281">
    <property type="term" value="P:DNA repair"/>
    <property type="evidence" value="ECO:0007669"/>
    <property type="project" value="UniProtKB-KW"/>
</dbReference>
<keyword evidence="4" id="KW-0158">Chromosome</keyword>
<comment type="subcellular location">
    <subcellularLocation>
        <location evidence="2">Chromosome</location>
    </subcellularLocation>
    <subcellularLocation>
        <location evidence="1">Nucleus</location>
    </subcellularLocation>
</comment>
<evidence type="ECO:0000256" key="10">
    <source>
        <dbReference type="ARBA" id="ARBA00022833"/>
    </source>
</evidence>
<dbReference type="Pfam" id="PF10263">
    <property type="entry name" value="SprT-like"/>
    <property type="match status" value="1"/>
</dbReference>
<evidence type="ECO:0000256" key="14">
    <source>
        <dbReference type="ARBA" id="ARBA00030396"/>
    </source>
</evidence>
<dbReference type="SMART" id="SM00734">
    <property type="entry name" value="ZnF_Rad18"/>
    <property type="match status" value="3"/>
</dbReference>
<evidence type="ECO:0000256" key="12">
    <source>
        <dbReference type="ARBA" id="ARBA00023204"/>
    </source>
</evidence>
<dbReference type="GO" id="GO:0003697">
    <property type="term" value="F:single-stranded DNA binding"/>
    <property type="evidence" value="ECO:0007669"/>
    <property type="project" value="InterPro"/>
</dbReference>
<keyword evidence="12 15" id="KW-0234">DNA repair</keyword>
<dbReference type="KEGG" id="dpl:KGM_202831"/>
<comment type="similarity">
    <text evidence="3">Belongs to the Spartan family.</text>
</comment>
<evidence type="ECO:0000256" key="7">
    <source>
        <dbReference type="ARBA" id="ARBA00022763"/>
    </source>
</evidence>
<dbReference type="Proteomes" id="UP000007151">
    <property type="component" value="Unassembled WGS sequence"/>
</dbReference>
<evidence type="ECO:0000313" key="19">
    <source>
        <dbReference type="Proteomes" id="UP000007151"/>
    </source>
</evidence>
<sequence>MNLADPELELIDPTPNVHMLFIQFDKIFFYTKLASRAVVRWSKRMYSCAGICSYDRGGLCDIALSEPLLKLRPRKDLIETLLHEMIHAYLFVTCQDQDRDGHGPNFKSHMYRINSAAGLNISIYHDFHDEVKLYQTHWWRCDGPCQSRKPHFGIVRRTNNRAPGPSDYWWNDHLRKCGGTFIKIKEPENQGRKKAVPKVNKGDITKYINNKDKIKGVPGDKLTKPILKDNNMIKNNSVTKSNGSGTVVVTKKNNVVINPKPNKQIELFSGTGHTLSGKTTTLLDIAETVRSIWANKEIPTMAPDRKEVKGMVGRKNENSVSGNKHKSDSSNQYSPPMKIKKIDDYFKKSAKNVLKDIYGQDFDIKEVNANKRLSVVAVENDLVDCPVCSQKIASNQVNQHLDECLNKDIIEKISKDSIQPVIFSEISNKDVENPKIEVSKTNDVKETCRQINKKSKIKNETGVQIKMEPGTSRDVEVEAGTSKSLNEQKCPCCEKNINNTMDEHLDECLALFSDPTTAPAEGDTSLIETIEIEDDLDESLTFNSTGTKCPCPCCLQMIEQADMNSHLDSCLS</sequence>
<dbReference type="InParanoid" id="A0A212F761"/>
<evidence type="ECO:0000256" key="2">
    <source>
        <dbReference type="ARBA" id="ARBA00004286"/>
    </source>
</evidence>
<keyword evidence="7 15" id="KW-0227">DNA damage</keyword>
<evidence type="ECO:0000256" key="9">
    <source>
        <dbReference type="ARBA" id="ARBA00022801"/>
    </source>
</evidence>
<dbReference type="InterPro" id="IPR006642">
    <property type="entry name" value="Rad18_UBZ4"/>
</dbReference>
<keyword evidence="11" id="KW-0482">Metalloprotease</keyword>
<evidence type="ECO:0000259" key="17">
    <source>
        <dbReference type="PROSITE" id="PS51908"/>
    </source>
</evidence>
<evidence type="ECO:0000256" key="3">
    <source>
        <dbReference type="ARBA" id="ARBA00010724"/>
    </source>
</evidence>
<name>A0A212F761_DANPL</name>
<evidence type="ECO:0000256" key="8">
    <source>
        <dbReference type="ARBA" id="ARBA00022771"/>
    </source>
</evidence>
<dbReference type="GO" id="GO:0004222">
    <property type="term" value="F:metalloendopeptidase activity"/>
    <property type="evidence" value="ECO:0007669"/>
    <property type="project" value="InterPro"/>
</dbReference>
<keyword evidence="10" id="KW-0862">Zinc</keyword>
<feature type="domain" description="UBZ4-type" evidence="17">
    <location>
        <begin position="382"/>
        <end position="409"/>
    </location>
</feature>
<dbReference type="InterPro" id="IPR006640">
    <property type="entry name" value="SprT-like_domain"/>
</dbReference>
<dbReference type="PANTHER" id="PTHR21220">
    <property type="entry name" value="DNA-DEPENDENT METALLOPROTEASE SPRTN"/>
    <property type="match status" value="1"/>
</dbReference>
<dbReference type="PANTHER" id="PTHR21220:SF0">
    <property type="entry name" value="DNA-DEPENDENT METALLOPROTEASE SPRTN"/>
    <property type="match status" value="1"/>
</dbReference>
<organism evidence="18 19">
    <name type="scientific">Danaus plexippus plexippus</name>
    <dbReference type="NCBI Taxonomy" id="278856"/>
    <lineage>
        <taxon>Eukaryota</taxon>
        <taxon>Metazoa</taxon>
        <taxon>Ecdysozoa</taxon>
        <taxon>Arthropoda</taxon>
        <taxon>Hexapoda</taxon>
        <taxon>Insecta</taxon>
        <taxon>Pterygota</taxon>
        <taxon>Neoptera</taxon>
        <taxon>Endopterygota</taxon>
        <taxon>Lepidoptera</taxon>
        <taxon>Glossata</taxon>
        <taxon>Ditrysia</taxon>
        <taxon>Papilionoidea</taxon>
        <taxon>Nymphalidae</taxon>
        <taxon>Danainae</taxon>
        <taxon>Danaini</taxon>
        <taxon>Danaina</taxon>
        <taxon>Danaus</taxon>
        <taxon>Danaus</taxon>
    </lineage>
</organism>